<dbReference type="Gene3D" id="3.30.420.10">
    <property type="entry name" value="Ribonuclease H-like superfamily/Ribonuclease H"/>
    <property type="match status" value="1"/>
</dbReference>
<protein>
    <submittedName>
        <fullName evidence="4">Transposase</fullName>
    </submittedName>
</protein>
<dbReference type="WBParaSite" id="ACRNAN_scaffold14064.g10912.t1">
    <property type="protein sequence ID" value="ACRNAN_scaffold14064.g10912.t1"/>
    <property type="gene ID" value="ACRNAN_scaffold14064.g10912"/>
</dbReference>
<dbReference type="AlphaFoldDB" id="A0A914CU67"/>
<dbReference type="PANTHER" id="PTHR47326:SF1">
    <property type="entry name" value="HTH PSQ-TYPE DOMAIN-CONTAINING PROTEIN"/>
    <property type="match status" value="1"/>
</dbReference>
<evidence type="ECO:0000313" key="3">
    <source>
        <dbReference type="Proteomes" id="UP000887540"/>
    </source>
</evidence>
<proteinExistence type="predicted"/>
<evidence type="ECO:0000256" key="1">
    <source>
        <dbReference type="SAM" id="MobiDB-lite"/>
    </source>
</evidence>
<dbReference type="GO" id="GO:0003676">
    <property type="term" value="F:nucleic acid binding"/>
    <property type="evidence" value="ECO:0007669"/>
    <property type="project" value="InterPro"/>
</dbReference>
<accession>A0A914CU67</accession>
<dbReference type="InterPro" id="IPR036397">
    <property type="entry name" value="RNaseH_sf"/>
</dbReference>
<evidence type="ECO:0000259" key="2">
    <source>
        <dbReference type="Pfam" id="PF13358"/>
    </source>
</evidence>
<dbReference type="InterPro" id="IPR038717">
    <property type="entry name" value="Tc1-like_DDE_dom"/>
</dbReference>
<feature type="region of interest" description="Disordered" evidence="1">
    <location>
        <begin position="87"/>
        <end position="106"/>
    </location>
</feature>
<sequence>MPLTKEDLIEIRTLLSIGWKQKQIVEHRVANKYRGVREWTQPTISRAIKKIEMQNGSIERKHGSGRPRSLRTEENEDRVEELLISPEKKPRTHLSQREAAKSVGISRSSVQRIAKSRGLQPKKKVRVHKIPKPKKRIETNEERRARCAEDLLFMCDSTQEDLVKNGVFSDQSHFQVCGPISTQNKRVYSKGKKSAIPAERLLIEQSNLTFEQKVMVYAAISWRGKVCLHIHPPNETIDHEVYIRLLERRVIPACERVYPELSYVYQQDGAPAHKDENTQEWLRRNTPAFIDKDTWPGYSPDLNVCDYRLWGWMKQQVYKGEMPKTIPELCNRIEKAWDELPTELIQKWISEFPARLQKVIDTKGTQIQQYFNKI</sequence>
<name>A0A914CU67_9BILA</name>
<feature type="domain" description="Tc1-like transposase DDE" evidence="2">
    <location>
        <begin position="167"/>
        <end position="329"/>
    </location>
</feature>
<keyword evidence="3" id="KW-1185">Reference proteome</keyword>
<dbReference type="Pfam" id="PF13358">
    <property type="entry name" value="DDE_3"/>
    <property type="match status" value="1"/>
</dbReference>
<evidence type="ECO:0000313" key="4">
    <source>
        <dbReference type="WBParaSite" id="ACRNAN_scaffold14064.g10912.t1"/>
    </source>
</evidence>
<dbReference type="Proteomes" id="UP000887540">
    <property type="component" value="Unplaced"/>
</dbReference>
<dbReference type="PANTHER" id="PTHR47326">
    <property type="entry name" value="TRANSPOSABLE ELEMENT TC3 TRANSPOSASE-LIKE PROTEIN"/>
    <property type="match status" value="1"/>
</dbReference>
<organism evidence="3 4">
    <name type="scientific">Acrobeloides nanus</name>
    <dbReference type="NCBI Taxonomy" id="290746"/>
    <lineage>
        <taxon>Eukaryota</taxon>
        <taxon>Metazoa</taxon>
        <taxon>Ecdysozoa</taxon>
        <taxon>Nematoda</taxon>
        <taxon>Chromadorea</taxon>
        <taxon>Rhabditida</taxon>
        <taxon>Tylenchina</taxon>
        <taxon>Cephalobomorpha</taxon>
        <taxon>Cephaloboidea</taxon>
        <taxon>Cephalobidae</taxon>
        <taxon>Acrobeloides</taxon>
    </lineage>
</organism>
<feature type="region of interest" description="Disordered" evidence="1">
    <location>
        <begin position="53"/>
        <end position="78"/>
    </location>
</feature>
<reference evidence="4" key="1">
    <citation type="submission" date="2022-11" db="UniProtKB">
        <authorList>
            <consortium name="WormBaseParasite"/>
        </authorList>
    </citation>
    <scope>IDENTIFICATION</scope>
</reference>